<dbReference type="InterPro" id="IPR003661">
    <property type="entry name" value="HisK_dim/P_dom"/>
</dbReference>
<dbReference type="Gene3D" id="3.30.565.10">
    <property type="entry name" value="Histidine kinase-like ATPase, C-terminal domain"/>
    <property type="match status" value="1"/>
</dbReference>
<dbReference type="Pfam" id="PF02518">
    <property type="entry name" value="HATPase_c"/>
    <property type="match status" value="1"/>
</dbReference>
<accession>A0A1N6M6H4</accession>
<dbReference type="InterPro" id="IPR014710">
    <property type="entry name" value="RmlC-like_jellyroll"/>
</dbReference>
<evidence type="ECO:0000256" key="1">
    <source>
        <dbReference type="ARBA" id="ARBA00000085"/>
    </source>
</evidence>
<keyword evidence="6" id="KW-0808">Transferase</keyword>
<proteinExistence type="predicted"/>
<dbReference type="EC" id="2.7.13.3" evidence="2"/>
<evidence type="ECO:0000256" key="2">
    <source>
        <dbReference type="ARBA" id="ARBA00012438"/>
    </source>
</evidence>
<feature type="domain" description="Cyclic nucleotide-binding" evidence="4">
    <location>
        <begin position="202"/>
        <end position="303"/>
    </location>
</feature>
<organism evidence="6 7">
    <name type="scientific">Vibrio spartinae</name>
    <dbReference type="NCBI Taxonomy" id="1918945"/>
    <lineage>
        <taxon>Bacteria</taxon>
        <taxon>Pseudomonadati</taxon>
        <taxon>Pseudomonadota</taxon>
        <taxon>Gammaproteobacteria</taxon>
        <taxon>Vibrionales</taxon>
        <taxon>Vibrionaceae</taxon>
        <taxon>Vibrio</taxon>
    </lineage>
</organism>
<dbReference type="Gene3D" id="2.60.120.10">
    <property type="entry name" value="Jelly Rolls"/>
    <property type="match status" value="1"/>
</dbReference>
<dbReference type="InterPro" id="IPR005467">
    <property type="entry name" value="His_kinase_dom"/>
</dbReference>
<dbReference type="GO" id="GO:0000155">
    <property type="term" value="F:phosphorelay sensor kinase activity"/>
    <property type="evidence" value="ECO:0007669"/>
    <property type="project" value="InterPro"/>
</dbReference>
<dbReference type="SUPFAM" id="SSF47384">
    <property type="entry name" value="Homodimeric domain of signal transducing histidine kinase"/>
    <property type="match status" value="1"/>
</dbReference>
<dbReference type="SUPFAM" id="SSF55874">
    <property type="entry name" value="ATPase domain of HSP90 chaperone/DNA topoisomerase II/histidine kinase"/>
    <property type="match status" value="1"/>
</dbReference>
<dbReference type="RefSeq" id="WP_074373566.1">
    <property type="nucleotide sequence ID" value="NZ_AP024907.1"/>
</dbReference>
<dbReference type="InterPro" id="IPR036097">
    <property type="entry name" value="HisK_dim/P_sf"/>
</dbReference>
<dbReference type="Proteomes" id="UP000184774">
    <property type="component" value="Unassembled WGS sequence"/>
</dbReference>
<dbReference type="Pfam" id="PF00027">
    <property type="entry name" value="cNMP_binding"/>
    <property type="match status" value="1"/>
</dbReference>
<keyword evidence="3" id="KW-0597">Phosphoprotein</keyword>
<dbReference type="InterPro" id="IPR036890">
    <property type="entry name" value="HATPase_C_sf"/>
</dbReference>
<dbReference type="PRINTS" id="PR00344">
    <property type="entry name" value="BCTRLSENSOR"/>
</dbReference>
<dbReference type="PROSITE" id="PS50109">
    <property type="entry name" value="HIS_KIN"/>
    <property type="match status" value="1"/>
</dbReference>
<evidence type="ECO:0000313" key="6">
    <source>
        <dbReference type="EMBL" id="SIO95042.1"/>
    </source>
</evidence>
<dbReference type="PANTHER" id="PTHR43065">
    <property type="entry name" value="SENSOR HISTIDINE KINASE"/>
    <property type="match status" value="1"/>
</dbReference>
<reference evidence="6 7" key="1">
    <citation type="submission" date="2016-12" db="EMBL/GenBank/DDBJ databases">
        <authorList>
            <person name="Song W.-J."/>
            <person name="Kurnit D.M."/>
        </authorList>
    </citation>
    <scope>NUCLEOTIDE SEQUENCE [LARGE SCALE GENOMIC DNA]</scope>
    <source>
        <strain evidence="6 7">CECT 9026</strain>
    </source>
</reference>
<gene>
    <name evidence="6" type="primary">dctB_1</name>
    <name evidence="6" type="ORF">VSP9026_02781</name>
</gene>
<feature type="domain" description="Histidine kinase" evidence="5">
    <location>
        <begin position="347"/>
        <end position="641"/>
    </location>
</feature>
<dbReference type="AlphaFoldDB" id="A0A1N6M6H4"/>
<dbReference type="InterPro" id="IPR018490">
    <property type="entry name" value="cNMP-bd_dom_sf"/>
</dbReference>
<dbReference type="PANTHER" id="PTHR43065:SF48">
    <property type="entry name" value="HISTIDINE KINASE"/>
    <property type="match status" value="1"/>
</dbReference>
<evidence type="ECO:0000259" key="5">
    <source>
        <dbReference type="PROSITE" id="PS50109"/>
    </source>
</evidence>
<dbReference type="SUPFAM" id="SSF51206">
    <property type="entry name" value="cAMP-binding domain-like"/>
    <property type="match status" value="1"/>
</dbReference>
<sequence length="650" mass="74034">MNHYAIICLDNNPISVEQYQHELTPFTGLFDLYCVDSISDAQYTLDFIHQRLQIVALVIACHHDALNGADFLIQLDKQPHTKDARKVLISAGKDIQVILSAVNEGRLDHALTKPLPDQILYQTAHKELTQFILDTESDNLLDYSQVLDQKQLLRAHVDNSMRHFRQGFIHDYHQMSDTELAEKVIILLYAFFEQKDETHACRTYSPNHLLTQEGEENQFLWFITQGEVALFKRDELGHEREVVRHQKGNLVGGMSFVTGEPSFSTAVTLTKAHVIKLDREVFAKVMHSDSQLLPLFTNLLLRHFNRRLQRSITTKLELQKTLESLEATQQQLVEREKLAVLGQLVAGVAHELNNPVAAIQRGAETLAEQIQWVFNTHTSALTEQATALLHRAMTVSPLSTSEERQRVKALENQLPDRSLAKKLVKLQLDHDRDLIKQLTTDKTDAKAYVHQLEHYMKTGNALRSVLICAQRITDMVKGLKSYARKDDEGYLPVNIHEGIEDTLVIFENRLKRYQLIKEYTENALVYGQPTALQQVWVNLLSNALDALPEHNGKIEIHTCQIEHQHRAYLCVTVTDNGTGIPSELQDRIFELNFTTKKEGNFGLGIGLSVCQQIIQQHQGWIQLNSQVGEGTTIDVYLPLIQPGIDKHMQS</sequence>
<dbReference type="InterPro" id="IPR000595">
    <property type="entry name" value="cNMP-bd_dom"/>
</dbReference>
<dbReference type="CDD" id="cd00082">
    <property type="entry name" value="HisKA"/>
    <property type="match status" value="1"/>
</dbReference>
<protein>
    <recommendedName>
        <fullName evidence="2">histidine kinase</fullName>
        <ecNumber evidence="2">2.7.13.3</ecNumber>
    </recommendedName>
</protein>
<name>A0A1N6M6H4_9VIBR</name>
<dbReference type="EMBL" id="FSSB01000017">
    <property type="protein sequence ID" value="SIO95042.1"/>
    <property type="molecule type" value="Genomic_DNA"/>
</dbReference>
<dbReference type="CDD" id="cd00075">
    <property type="entry name" value="HATPase"/>
    <property type="match status" value="1"/>
</dbReference>
<evidence type="ECO:0000259" key="4">
    <source>
        <dbReference type="PROSITE" id="PS50042"/>
    </source>
</evidence>
<dbReference type="PROSITE" id="PS50042">
    <property type="entry name" value="CNMP_BINDING_3"/>
    <property type="match status" value="1"/>
</dbReference>
<dbReference type="Gene3D" id="1.10.287.130">
    <property type="match status" value="1"/>
</dbReference>
<evidence type="ECO:0000313" key="7">
    <source>
        <dbReference type="Proteomes" id="UP000184774"/>
    </source>
</evidence>
<comment type="catalytic activity">
    <reaction evidence="1">
        <text>ATP + protein L-histidine = ADP + protein N-phospho-L-histidine.</text>
        <dbReference type="EC" id="2.7.13.3"/>
    </reaction>
</comment>
<dbReference type="Gene3D" id="3.40.50.2300">
    <property type="match status" value="1"/>
</dbReference>
<dbReference type="SMART" id="SM00387">
    <property type="entry name" value="HATPase_c"/>
    <property type="match status" value="1"/>
</dbReference>
<dbReference type="CDD" id="cd00038">
    <property type="entry name" value="CAP_ED"/>
    <property type="match status" value="1"/>
</dbReference>
<dbReference type="OrthoDB" id="9772100at2"/>
<dbReference type="InterPro" id="IPR004358">
    <property type="entry name" value="Sig_transdc_His_kin-like_C"/>
</dbReference>
<evidence type="ECO:0000256" key="3">
    <source>
        <dbReference type="ARBA" id="ARBA00022553"/>
    </source>
</evidence>
<dbReference type="InterPro" id="IPR003594">
    <property type="entry name" value="HATPase_dom"/>
</dbReference>